<dbReference type="PANTHER" id="PTHR34388:SF1">
    <property type="entry name" value="DNA POLYMERASE III SUBUNIT DELTA"/>
    <property type="match status" value="1"/>
</dbReference>
<keyword evidence="3" id="KW-0548">Nucleotidyltransferase</keyword>
<dbReference type="InterPro" id="IPR008921">
    <property type="entry name" value="DNA_pol3_clamp-load_cplx_C"/>
</dbReference>
<dbReference type="Proteomes" id="UP001212803">
    <property type="component" value="Chromosome"/>
</dbReference>
<dbReference type="EMBL" id="CP115149">
    <property type="protein sequence ID" value="WBL36860.1"/>
    <property type="molecule type" value="Genomic_DNA"/>
</dbReference>
<keyword evidence="5" id="KW-0239">DNA-directed DNA polymerase</keyword>
<keyword evidence="4" id="KW-0235">DNA replication</keyword>
<keyword evidence="2" id="KW-0808">Transferase</keyword>
<dbReference type="InterPro" id="IPR005790">
    <property type="entry name" value="DNA_polIII_delta"/>
</dbReference>
<reference evidence="9 10" key="1">
    <citation type="journal article" date="2023" name="ISME J.">
        <title>Thermophilic Dehalococcoidia with unusual traits shed light on an unexpected past.</title>
        <authorList>
            <person name="Palmer M."/>
            <person name="Covington J.K."/>
            <person name="Zhou E.M."/>
            <person name="Thomas S.C."/>
            <person name="Habib N."/>
            <person name="Seymour C.O."/>
            <person name="Lai D."/>
            <person name="Johnston J."/>
            <person name="Hashimi A."/>
            <person name="Jiao J.Y."/>
            <person name="Muok A.R."/>
            <person name="Liu L."/>
            <person name="Xian W.D."/>
            <person name="Zhi X.Y."/>
            <person name="Li M.M."/>
            <person name="Silva L.P."/>
            <person name="Bowen B.P."/>
            <person name="Louie K."/>
            <person name="Briegel A."/>
            <person name="Pett-Ridge J."/>
            <person name="Weber P.K."/>
            <person name="Tocheva E.I."/>
            <person name="Woyke T."/>
            <person name="Northen T.R."/>
            <person name="Mayali X."/>
            <person name="Li W.J."/>
            <person name="Hedlund B.P."/>
        </authorList>
    </citation>
    <scope>NUCLEOTIDE SEQUENCE [LARGE SCALE GENOMIC DNA]</scope>
    <source>
        <strain evidence="9 10">YIM 72310</strain>
    </source>
</reference>
<comment type="catalytic activity">
    <reaction evidence="7">
        <text>DNA(n) + a 2'-deoxyribonucleoside 5'-triphosphate = DNA(n+1) + diphosphate</text>
        <dbReference type="Rhea" id="RHEA:22508"/>
        <dbReference type="Rhea" id="RHEA-COMP:17339"/>
        <dbReference type="Rhea" id="RHEA-COMP:17340"/>
        <dbReference type="ChEBI" id="CHEBI:33019"/>
        <dbReference type="ChEBI" id="CHEBI:61560"/>
        <dbReference type="ChEBI" id="CHEBI:173112"/>
        <dbReference type="EC" id="2.7.7.7"/>
    </reaction>
</comment>
<evidence type="ECO:0000313" key="10">
    <source>
        <dbReference type="Proteomes" id="UP001212803"/>
    </source>
</evidence>
<dbReference type="InterPro" id="IPR048466">
    <property type="entry name" value="DNA_pol3_delta-like_C"/>
</dbReference>
<dbReference type="Gene3D" id="3.40.50.300">
    <property type="entry name" value="P-loop containing nucleotide triphosphate hydrolases"/>
    <property type="match status" value="1"/>
</dbReference>
<comment type="similarity">
    <text evidence="6">Belongs to the DNA polymerase HolA subunit family.</text>
</comment>
<sequence length="373" mass="40512">MILLLYGGDEAAIRRRLRELKAEADGGTGMLLHNLAELEGRDLKPADVVAPAMAPPFLAPLRLVIVEHLLARYEPRGGARGARAPGAWAELPALLERVPPTSLIVFLGRPFLAEQQMRQVTDANPLVQLLKKVPGAQVEHYPALAKLQDRQRYIREEAAVRGIRFRAGAPRREELLPGEEPPPETDPTAYLAGILGGNTLLIANELDKLALWAMGREVTVLDVMRVCAGEREPDHFRMVDALMDGDLGTALEMLRRRLALGESGQGILGAVVERYRSLGALAALIEEGAPEADIDKQLGNVARFANLKQAAIQRARRHGTAAVREAFAILVEADRAHKTNEMDEDTALEAAFARLAALAPVRGPLAAGRGGRR</sequence>
<dbReference type="Gene3D" id="1.20.272.10">
    <property type="match status" value="1"/>
</dbReference>
<dbReference type="InterPro" id="IPR027417">
    <property type="entry name" value="P-loop_NTPase"/>
</dbReference>
<dbReference type="EC" id="2.7.7.7" evidence="1"/>
<protein>
    <recommendedName>
        <fullName evidence="1">DNA-directed DNA polymerase</fullName>
        <ecNumber evidence="1">2.7.7.7</ecNumber>
    </recommendedName>
</protein>
<evidence type="ECO:0000256" key="4">
    <source>
        <dbReference type="ARBA" id="ARBA00022705"/>
    </source>
</evidence>
<organism evidence="9 10">
    <name type="scientific">Tepidiforma flava</name>
    <dbReference type="NCBI Taxonomy" id="3004094"/>
    <lineage>
        <taxon>Bacteria</taxon>
        <taxon>Bacillati</taxon>
        <taxon>Chloroflexota</taxon>
        <taxon>Tepidiformia</taxon>
        <taxon>Tepidiformales</taxon>
        <taxon>Tepidiformaceae</taxon>
        <taxon>Tepidiforma</taxon>
    </lineage>
</organism>
<proteinExistence type="inferred from homology"/>
<name>A0ABY7M8L5_9CHLR</name>
<dbReference type="RefSeq" id="WP_270057377.1">
    <property type="nucleotide sequence ID" value="NZ_CP115149.1"/>
</dbReference>
<keyword evidence="10" id="KW-1185">Reference proteome</keyword>
<evidence type="ECO:0000259" key="8">
    <source>
        <dbReference type="Pfam" id="PF21694"/>
    </source>
</evidence>
<evidence type="ECO:0000256" key="1">
    <source>
        <dbReference type="ARBA" id="ARBA00012417"/>
    </source>
</evidence>
<evidence type="ECO:0000313" key="9">
    <source>
        <dbReference type="EMBL" id="WBL36860.1"/>
    </source>
</evidence>
<dbReference type="NCBIfam" id="TIGR01128">
    <property type="entry name" value="holA"/>
    <property type="match status" value="1"/>
</dbReference>
<dbReference type="SUPFAM" id="SSF48019">
    <property type="entry name" value="post-AAA+ oligomerization domain-like"/>
    <property type="match status" value="1"/>
</dbReference>
<evidence type="ECO:0000256" key="3">
    <source>
        <dbReference type="ARBA" id="ARBA00022695"/>
    </source>
</evidence>
<feature type="domain" description="DNA polymerase III delta subunit-like C-terminal" evidence="8">
    <location>
        <begin position="234"/>
        <end position="353"/>
    </location>
</feature>
<evidence type="ECO:0000256" key="7">
    <source>
        <dbReference type="ARBA" id="ARBA00049244"/>
    </source>
</evidence>
<dbReference type="PANTHER" id="PTHR34388">
    <property type="entry name" value="DNA POLYMERASE III SUBUNIT DELTA"/>
    <property type="match status" value="1"/>
</dbReference>
<evidence type="ECO:0000256" key="2">
    <source>
        <dbReference type="ARBA" id="ARBA00022679"/>
    </source>
</evidence>
<evidence type="ECO:0000256" key="5">
    <source>
        <dbReference type="ARBA" id="ARBA00022932"/>
    </source>
</evidence>
<gene>
    <name evidence="9" type="ORF">O0235_04685</name>
</gene>
<evidence type="ECO:0000256" key="6">
    <source>
        <dbReference type="ARBA" id="ARBA00034754"/>
    </source>
</evidence>
<dbReference type="Pfam" id="PF21694">
    <property type="entry name" value="DNA_pol3_delta_C"/>
    <property type="match status" value="1"/>
</dbReference>
<accession>A0ABY7M8L5</accession>